<dbReference type="AlphaFoldDB" id="A0A2M9ZK18"/>
<dbReference type="PANTHER" id="PTHR42886">
    <property type="entry name" value="RE40534P-RELATED"/>
    <property type="match status" value="1"/>
</dbReference>
<dbReference type="InterPro" id="IPR029058">
    <property type="entry name" value="AB_hydrolase_fold"/>
</dbReference>
<dbReference type="Proteomes" id="UP000231990">
    <property type="component" value="Unassembled WGS sequence"/>
</dbReference>
<dbReference type="OrthoDB" id="9112061at2"/>
<comment type="caution">
    <text evidence="3">The sequence shown here is derived from an EMBL/GenBank/DDBJ whole genome shotgun (WGS) entry which is preliminary data.</text>
</comment>
<evidence type="ECO:0000313" key="4">
    <source>
        <dbReference type="Proteomes" id="UP000231962"/>
    </source>
</evidence>
<dbReference type="EMBL" id="NPDY01000011">
    <property type="protein sequence ID" value="PJZ69228.1"/>
    <property type="molecule type" value="Genomic_DNA"/>
</dbReference>
<accession>A0A2M9ZK18</accession>
<reference evidence="4 5" key="1">
    <citation type="submission" date="2017-07" db="EMBL/GenBank/DDBJ databases">
        <title>Leptospira spp. isolated from tropical soils.</title>
        <authorList>
            <person name="Thibeaux R."/>
            <person name="Iraola G."/>
            <person name="Ferres I."/>
            <person name="Bierque E."/>
            <person name="Girault D."/>
            <person name="Soupe-Gilbert M.-E."/>
            <person name="Picardeau M."/>
            <person name="Goarant C."/>
        </authorList>
    </citation>
    <scope>NUCLEOTIDE SEQUENCE [LARGE SCALE GENOMIC DNA]</scope>
    <source>
        <strain evidence="3 5">FH1-B-B1</strain>
        <strain evidence="2 4">FH1-B-C1</strain>
    </source>
</reference>
<dbReference type="SUPFAM" id="SSF53474">
    <property type="entry name" value="alpha/beta-Hydrolases"/>
    <property type="match status" value="1"/>
</dbReference>
<dbReference type="PANTHER" id="PTHR42886:SF42">
    <property type="entry name" value="ALPHA_BETA-HYDROLASES SUPERFAMILY PROTEIN"/>
    <property type="match status" value="1"/>
</dbReference>
<protein>
    <submittedName>
        <fullName evidence="3">Alpha/beta hydrolase</fullName>
    </submittedName>
</protein>
<dbReference type="Pfam" id="PF12697">
    <property type="entry name" value="Abhydrolase_6"/>
    <property type="match status" value="1"/>
</dbReference>
<organism evidence="3 5">
    <name type="scientific">Leptospira perolatii</name>
    <dbReference type="NCBI Taxonomy" id="2023191"/>
    <lineage>
        <taxon>Bacteria</taxon>
        <taxon>Pseudomonadati</taxon>
        <taxon>Spirochaetota</taxon>
        <taxon>Spirochaetia</taxon>
        <taxon>Leptospirales</taxon>
        <taxon>Leptospiraceae</taxon>
        <taxon>Leptospira</taxon>
    </lineage>
</organism>
<gene>
    <name evidence="2" type="ORF">CH360_11950</name>
    <name evidence="3" type="ORF">CH373_14670</name>
</gene>
<dbReference type="EMBL" id="NPDZ01000010">
    <property type="protein sequence ID" value="PJZ72390.1"/>
    <property type="molecule type" value="Genomic_DNA"/>
</dbReference>
<keyword evidence="3" id="KW-0378">Hydrolase</keyword>
<evidence type="ECO:0000259" key="1">
    <source>
        <dbReference type="Pfam" id="PF12697"/>
    </source>
</evidence>
<keyword evidence="4" id="KW-1185">Reference proteome</keyword>
<dbReference type="PRINTS" id="PR00111">
    <property type="entry name" value="ABHYDROLASE"/>
</dbReference>
<name>A0A2M9ZK18_9LEPT</name>
<dbReference type="InterPro" id="IPR000073">
    <property type="entry name" value="AB_hydrolase_1"/>
</dbReference>
<evidence type="ECO:0000313" key="2">
    <source>
        <dbReference type="EMBL" id="PJZ69228.1"/>
    </source>
</evidence>
<proteinExistence type="predicted"/>
<dbReference type="GO" id="GO:0055088">
    <property type="term" value="P:lipid homeostasis"/>
    <property type="evidence" value="ECO:0007669"/>
    <property type="project" value="TreeGrafter"/>
</dbReference>
<dbReference type="GO" id="GO:0052689">
    <property type="term" value="F:carboxylic ester hydrolase activity"/>
    <property type="evidence" value="ECO:0007669"/>
    <property type="project" value="TreeGrafter"/>
</dbReference>
<dbReference type="GO" id="GO:0042171">
    <property type="term" value="F:lysophosphatidic acid acyltransferase activity"/>
    <property type="evidence" value="ECO:0007669"/>
    <property type="project" value="TreeGrafter"/>
</dbReference>
<dbReference type="GO" id="GO:0006654">
    <property type="term" value="P:phosphatidic acid biosynthetic process"/>
    <property type="evidence" value="ECO:0007669"/>
    <property type="project" value="TreeGrafter"/>
</dbReference>
<feature type="domain" description="AB hydrolase-1" evidence="1">
    <location>
        <begin position="24"/>
        <end position="255"/>
    </location>
</feature>
<evidence type="ECO:0000313" key="3">
    <source>
        <dbReference type="EMBL" id="PJZ72390.1"/>
    </source>
</evidence>
<sequence>MNLYETISPASKKKKSGSRKKHSILLVHGAWHGVWCWEEHFVPYFKKLGYDVYALSLRGHGKSQNKGQLRWTSIGDYVNDIEEFLKEIPDPPIVIGHSMGGLIVQKLLERRNFPAAILLAPVPVHGVSRFALEFFTKHPIQVLKVIGNLSLFPVISETKISKDILFSPNLSEEKAMEYCARLQDESYLAFLGMIAFSLPNPEKIKTPIKVLAGEKDKLFPLWEIKRTAKAYRTEPIVFPEMGHELMLDAGWESVANAIDTYIQSVPLNS</sequence>
<dbReference type="Proteomes" id="UP000231962">
    <property type="component" value="Unassembled WGS sequence"/>
</dbReference>
<evidence type="ECO:0000313" key="5">
    <source>
        <dbReference type="Proteomes" id="UP000231990"/>
    </source>
</evidence>
<dbReference type="Gene3D" id="3.40.50.1820">
    <property type="entry name" value="alpha/beta hydrolase"/>
    <property type="match status" value="1"/>
</dbReference>
<dbReference type="RefSeq" id="WP_100714281.1">
    <property type="nucleotide sequence ID" value="NZ_NPDY01000011.1"/>
</dbReference>